<sequence length="406" mass="45159">MSGSSFHVFLNETLGAAFIGFAISCVVLGVLLSQIAHYLLRYPKDRLINKALVVVILLLELGHQALIAHALYYYNIINYATPGALNKPRGNRYLVNNCEFRINPLVVFHYLKPSQKAQQAVGAITGFIVKMCFSARVWRFSQHDIIVTGILATLSITELGLSIAFTYKSFKFDQFRFLPQIKTLGSFALGCGAVTDLLLAASLSFYLHRLRSKQHMYTEDADSLITKLSIYAVSTGMMTGAVGLATLLCYYLMPLNFIFIAVFFLLGKLYGVSLLAALNTRQHVETNSTYRSNGHSQQIDETDLDSLTSLPLRNLKRPAPGSYSRHRVASSKASSIRTSRPSIRRIDQNLSSTQFESDLSLEPGPSGSNLQLPIIRIPDMLTYPQNAQSWVDDAEANLSRFSHLTE</sequence>
<feature type="domain" description="DUF6534" evidence="3">
    <location>
        <begin position="193"/>
        <end position="283"/>
    </location>
</feature>
<gene>
    <name evidence="4" type="ORF">BT96DRAFT_996880</name>
</gene>
<dbReference type="Proteomes" id="UP000799118">
    <property type="component" value="Unassembled WGS sequence"/>
</dbReference>
<dbReference type="OrthoDB" id="3190888at2759"/>
<feature type="transmembrane region" description="Helical" evidence="2">
    <location>
        <begin position="259"/>
        <end position="278"/>
    </location>
</feature>
<dbReference type="Pfam" id="PF20152">
    <property type="entry name" value="DUF6534"/>
    <property type="match status" value="1"/>
</dbReference>
<dbReference type="InterPro" id="IPR045339">
    <property type="entry name" value="DUF6534"/>
</dbReference>
<feature type="transmembrane region" description="Helical" evidence="2">
    <location>
        <begin position="52"/>
        <end position="74"/>
    </location>
</feature>
<keyword evidence="5" id="KW-1185">Reference proteome</keyword>
<feature type="transmembrane region" description="Helical" evidence="2">
    <location>
        <begin position="187"/>
        <end position="207"/>
    </location>
</feature>
<evidence type="ECO:0000313" key="5">
    <source>
        <dbReference type="Proteomes" id="UP000799118"/>
    </source>
</evidence>
<proteinExistence type="predicted"/>
<name>A0A6A4HGM3_9AGAR</name>
<feature type="region of interest" description="Disordered" evidence="1">
    <location>
        <begin position="317"/>
        <end position="339"/>
    </location>
</feature>
<protein>
    <recommendedName>
        <fullName evidence="3">DUF6534 domain-containing protein</fullName>
    </recommendedName>
</protein>
<dbReference type="PANTHER" id="PTHR40465">
    <property type="entry name" value="CHROMOSOME 1, WHOLE GENOME SHOTGUN SEQUENCE"/>
    <property type="match status" value="1"/>
</dbReference>
<feature type="transmembrane region" description="Helical" evidence="2">
    <location>
        <begin position="16"/>
        <end position="40"/>
    </location>
</feature>
<evidence type="ECO:0000256" key="2">
    <source>
        <dbReference type="SAM" id="Phobius"/>
    </source>
</evidence>
<keyword evidence="2" id="KW-1133">Transmembrane helix</keyword>
<dbReference type="AlphaFoldDB" id="A0A6A4HGM3"/>
<reference evidence="4" key="1">
    <citation type="journal article" date="2019" name="Environ. Microbiol.">
        <title>Fungal ecological strategies reflected in gene transcription - a case study of two litter decomposers.</title>
        <authorList>
            <person name="Barbi F."/>
            <person name="Kohler A."/>
            <person name="Barry K."/>
            <person name="Baskaran P."/>
            <person name="Daum C."/>
            <person name="Fauchery L."/>
            <person name="Ihrmark K."/>
            <person name="Kuo A."/>
            <person name="LaButti K."/>
            <person name="Lipzen A."/>
            <person name="Morin E."/>
            <person name="Grigoriev I.V."/>
            <person name="Henrissat B."/>
            <person name="Lindahl B."/>
            <person name="Martin F."/>
        </authorList>
    </citation>
    <scope>NUCLEOTIDE SEQUENCE</scope>
    <source>
        <strain evidence="4">JB14</strain>
    </source>
</reference>
<evidence type="ECO:0000256" key="1">
    <source>
        <dbReference type="SAM" id="MobiDB-lite"/>
    </source>
</evidence>
<feature type="transmembrane region" description="Helical" evidence="2">
    <location>
        <begin position="145"/>
        <end position="167"/>
    </location>
</feature>
<evidence type="ECO:0000259" key="3">
    <source>
        <dbReference type="Pfam" id="PF20152"/>
    </source>
</evidence>
<feature type="transmembrane region" description="Helical" evidence="2">
    <location>
        <begin position="120"/>
        <end position="138"/>
    </location>
</feature>
<evidence type="ECO:0000313" key="4">
    <source>
        <dbReference type="EMBL" id="KAE9396274.1"/>
    </source>
</evidence>
<dbReference type="PANTHER" id="PTHR40465:SF1">
    <property type="entry name" value="DUF6534 DOMAIN-CONTAINING PROTEIN"/>
    <property type="match status" value="1"/>
</dbReference>
<keyword evidence="2" id="KW-0472">Membrane</keyword>
<dbReference type="EMBL" id="ML769516">
    <property type="protein sequence ID" value="KAE9396274.1"/>
    <property type="molecule type" value="Genomic_DNA"/>
</dbReference>
<accession>A0A6A4HGM3</accession>
<organism evidence="4 5">
    <name type="scientific">Gymnopus androsaceus JB14</name>
    <dbReference type="NCBI Taxonomy" id="1447944"/>
    <lineage>
        <taxon>Eukaryota</taxon>
        <taxon>Fungi</taxon>
        <taxon>Dikarya</taxon>
        <taxon>Basidiomycota</taxon>
        <taxon>Agaricomycotina</taxon>
        <taxon>Agaricomycetes</taxon>
        <taxon>Agaricomycetidae</taxon>
        <taxon>Agaricales</taxon>
        <taxon>Marasmiineae</taxon>
        <taxon>Omphalotaceae</taxon>
        <taxon>Gymnopus</taxon>
    </lineage>
</organism>
<feature type="transmembrane region" description="Helical" evidence="2">
    <location>
        <begin position="228"/>
        <end position="253"/>
    </location>
</feature>
<keyword evidence="2" id="KW-0812">Transmembrane</keyword>